<reference evidence="2 3" key="1">
    <citation type="submission" date="2019-07" db="EMBL/GenBank/DDBJ databases">
        <title>Whole genome shotgun sequence of Adhaeribacter aerolatus NBRC 106133.</title>
        <authorList>
            <person name="Hosoyama A."/>
            <person name="Uohara A."/>
            <person name="Ohji S."/>
            <person name="Ichikawa N."/>
        </authorList>
    </citation>
    <scope>NUCLEOTIDE SEQUENCE [LARGE SCALE GENOMIC DNA]</scope>
    <source>
        <strain evidence="2 3">NBRC 106133</strain>
    </source>
</reference>
<gene>
    <name evidence="2" type="ORF">AAE02nite_42950</name>
</gene>
<dbReference type="PANTHER" id="PTHR30565:SF9">
    <property type="entry name" value="PROTEIN YCIF"/>
    <property type="match status" value="1"/>
</dbReference>
<protein>
    <submittedName>
        <fullName evidence="2">Uncharacterized protein</fullName>
    </submittedName>
</protein>
<comment type="caution">
    <text evidence="2">The sequence shown here is derived from an EMBL/GenBank/DDBJ whole genome shotgun (WGS) entry which is preliminary data.</text>
</comment>
<dbReference type="InterPro" id="IPR009078">
    <property type="entry name" value="Ferritin-like_SF"/>
</dbReference>
<dbReference type="AlphaFoldDB" id="A0A512B3V0"/>
<feature type="coiled-coil region" evidence="1">
    <location>
        <begin position="41"/>
        <end position="68"/>
    </location>
</feature>
<dbReference type="PANTHER" id="PTHR30565">
    <property type="entry name" value="PROTEIN YCIF"/>
    <property type="match status" value="1"/>
</dbReference>
<organism evidence="2 3">
    <name type="scientific">Adhaeribacter aerolatus</name>
    <dbReference type="NCBI Taxonomy" id="670289"/>
    <lineage>
        <taxon>Bacteria</taxon>
        <taxon>Pseudomonadati</taxon>
        <taxon>Bacteroidota</taxon>
        <taxon>Cytophagia</taxon>
        <taxon>Cytophagales</taxon>
        <taxon>Hymenobacteraceae</taxon>
        <taxon>Adhaeribacter</taxon>
    </lineage>
</organism>
<dbReference type="RefSeq" id="WP_146903080.1">
    <property type="nucleotide sequence ID" value="NZ_BJYS01000042.1"/>
</dbReference>
<dbReference type="InterPro" id="IPR010287">
    <property type="entry name" value="DUF892_YciF-like"/>
</dbReference>
<sequence>MELKTLNDLLVHQLKDLYGAEQQLLKAMPKMQAKITAKELQEAFTKHMEETQNQVKRLERVFQSLGIKPEAEKCKAMEGLLKEAEEFLTYDADKAVMDAGIIASAQRVEHYEIAGYGTACTYAKFLGHTEALNLLQETLSEEKKTDEKLSYIAETSINIKAENHK</sequence>
<dbReference type="OrthoDB" id="9795056at2"/>
<keyword evidence="1" id="KW-0175">Coiled coil</keyword>
<dbReference type="SUPFAM" id="SSF47240">
    <property type="entry name" value="Ferritin-like"/>
    <property type="match status" value="1"/>
</dbReference>
<evidence type="ECO:0000313" key="3">
    <source>
        <dbReference type="Proteomes" id="UP000321532"/>
    </source>
</evidence>
<dbReference type="InterPro" id="IPR047114">
    <property type="entry name" value="YciF"/>
</dbReference>
<name>A0A512B3V0_9BACT</name>
<evidence type="ECO:0000256" key="1">
    <source>
        <dbReference type="SAM" id="Coils"/>
    </source>
</evidence>
<dbReference type="Gene3D" id="1.20.1260.10">
    <property type="match status" value="1"/>
</dbReference>
<evidence type="ECO:0000313" key="2">
    <source>
        <dbReference type="EMBL" id="GEO06631.1"/>
    </source>
</evidence>
<dbReference type="EMBL" id="BJYS01000042">
    <property type="protein sequence ID" value="GEO06631.1"/>
    <property type="molecule type" value="Genomic_DNA"/>
</dbReference>
<proteinExistence type="predicted"/>
<dbReference type="CDD" id="cd07909">
    <property type="entry name" value="YciF"/>
    <property type="match status" value="1"/>
</dbReference>
<accession>A0A512B3V0</accession>
<dbReference type="Pfam" id="PF05974">
    <property type="entry name" value="DUF892"/>
    <property type="match status" value="1"/>
</dbReference>
<dbReference type="InterPro" id="IPR012347">
    <property type="entry name" value="Ferritin-like"/>
</dbReference>
<dbReference type="Proteomes" id="UP000321532">
    <property type="component" value="Unassembled WGS sequence"/>
</dbReference>
<keyword evidence="3" id="KW-1185">Reference proteome</keyword>